<organism evidence="5 6">
    <name type="scientific">Lysinibacillus telephonicus</name>
    <dbReference type="NCBI Taxonomy" id="1714840"/>
    <lineage>
        <taxon>Bacteria</taxon>
        <taxon>Bacillati</taxon>
        <taxon>Bacillota</taxon>
        <taxon>Bacilli</taxon>
        <taxon>Bacillales</taxon>
        <taxon>Bacillaceae</taxon>
        <taxon>Lysinibacillus</taxon>
    </lineage>
</organism>
<dbReference type="PROSITE" id="PS00041">
    <property type="entry name" value="HTH_ARAC_FAMILY_1"/>
    <property type="match status" value="1"/>
</dbReference>
<dbReference type="InterPro" id="IPR014710">
    <property type="entry name" value="RmlC-like_jellyroll"/>
</dbReference>
<keyword evidence="1" id="KW-0805">Transcription regulation</keyword>
<dbReference type="SUPFAM" id="SSF51182">
    <property type="entry name" value="RmlC-like cupins"/>
    <property type="match status" value="1"/>
</dbReference>
<keyword evidence="3" id="KW-0804">Transcription</keyword>
<dbReference type="InterPro" id="IPR011051">
    <property type="entry name" value="RmlC_Cupin_sf"/>
</dbReference>
<dbReference type="Gene3D" id="1.10.10.60">
    <property type="entry name" value="Homeodomain-like"/>
    <property type="match status" value="2"/>
</dbReference>
<dbReference type="PRINTS" id="PR00032">
    <property type="entry name" value="HTHARAC"/>
</dbReference>
<dbReference type="PANTHER" id="PTHR43280">
    <property type="entry name" value="ARAC-FAMILY TRANSCRIPTIONAL REGULATOR"/>
    <property type="match status" value="1"/>
</dbReference>
<dbReference type="InterPro" id="IPR009057">
    <property type="entry name" value="Homeodomain-like_sf"/>
</dbReference>
<name>A0A3S0J058_9BACI</name>
<dbReference type="Pfam" id="PF07883">
    <property type="entry name" value="Cupin_2"/>
    <property type="match status" value="1"/>
</dbReference>
<dbReference type="Proteomes" id="UP000276349">
    <property type="component" value="Unassembled WGS sequence"/>
</dbReference>
<dbReference type="InterPro" id="IPR020449">
    <property type="entry name" value="Tscrpt_reg_AraC-type_HTH"/>
</dbReference>
<feature type="domain" description="HTH araC/xylS-type" evidence="4">
    <location>
        <begin position="178"/>
        <end position="276"/>
    </location>
</feature>
<proteinExistence type="predicted"/>
<dbReference type="Gene3D" id="2.60.120.10">
    <property type="entry name" value="Jelly Rolls"/>
    <property type="match status" value="1"/>
</dbReference>
<dbReference type="InterPro" id="IPR018062">
    <property type="entry name" value="HTH_AraC-typ_CS"/>
</dbReference>
<keyword evidence="2" id="KW-0238">DNA-binding</keyword>
<dbReference type="PANTHER" id="PTHR43280:SF2">
    <property type="entry name" value="HTH-TYPE TRANSCRIPTIONAL REGULATOR EXSA"/>
    <property type="match status" value="1"/>
</dbReference>
<dbReference type="AlphaFoldDB" id="A0A3S0J058"/>
<sequence length="351" mass="41408">MGLMNYVWKNNKRDIDIKQYVYYISSYHYNWHNELELITVLQGEIEVSINGSNYILEEDDMMLINSNVGHATLARKSNSIAMVIHLNPIYFSSYYSDYHLLQFTCRSYEKTRYNEDFNCLRKLIFEMIQYIKGDAPSEKIYFECLLSQLAANLIINFSPKKISSMEMASNKKKTDAVNKIITYIENNYKNKISLEELSLVSGYHKSYISQIVKQQLGINYYEYLTRIRLREATYALSDFDEKISDIALSYGFSDVKSFNTAFRNSFGKTPSEYRKQLSSERTLNSELREKRYLEDKEFYKLISNKKGIQDTEMTAQEKDKEEKTLSEEDFQSLNEISKSLENLLLRIQRKK</sequence>
<dbReference type="InterPro" id="IPR018060">
    <property type="entry name" value="HTH_AraC"/>
</dbReference>
<dbReference type="PROSITE" id="PS01124">
    <property type="entry name" value="HTH_ARAC_FAMILY_2"/>
    <property type="match status" value="1"/>
</dbReference>
<keyword evidence="6" id="KW-1185">Reference proteome</keyword>
<evidence type="ECO:0000256" key="2">
    <source>
        <dbReference type="ARBA" id="ARBA00023125"/>
    </source>
</evidence>
<comment type="caution">
    <text evidence="5">The sequence shown here is derived from an EMBL/GenBank/DDBJ whole genome shotgun (WGS) entry which is preliminary data.</text>
</comment>
<dbReference type="Pfam" id="PF12833">
    <property type="entry name" value="HTH_18"/>
    <property type="match status" value="1"/>
</dbReference>
<dbReference type="SMART" id="SM00342">
    <property type="entry name" value="HTH_ARAC"/>
    <property type="match status" value="1"/>
</dbReference>
<dbReference type="SUPFAM" id="SSF46689">
    <property type="entry name" value="Homeodomain-like"/>
    <property type="match status" value="2"/>
</dbReference>
<evidence type="ECO:0000256" key="1">
    <source>
        <dbReference type="ARBA" id="ARBA00023015"/>
    </source>
</evidence>
<dbReference type="InterPro" id="IPR013096">
    <property type="entry name" value="Cupin_2"/>
</dbReference>
<reference evidence="5 6" key="1">
    <citation type="submission" date="2018-12" db="EMBL/GenBank/DDBJ databases">
        <authorList>
            <person name="Yu L."/>
        </authorList>
    </citation>
    <scope>NUCLEOTIDE SEQUENCE [LARGE SCALE GENOMIC DNA]</scope>
    <source>
        <strain evidence="5 6">S5H2222</strain>
    </source>
</reference>
<accession>A0A3S0J058</accession>
<dbReference type="EMBL" id="RXNR01000044">
    <property type="protein sequence ID" value="RTQ90958.1"/>
    <property type="molecule type" value="Genomic_DNA"/>
</dbReference>
<evidence type="ECO:0000313" key="6">
    <source>
        <dbReference type="Proteomes" id="UP000276349"/>
    </source>
</evidence>
<gene>
    <name evidence="5" type="ORF">EKG35_14125</name>
</gene>
<dbReference type="RefSeq" id="WP_126295207.1">
    <property type="nucleotide sequence ID" value="NZ_RXNR01000044.1"/>
</dbReference>
<evidence type="ECO:0000313" key="5">
    <source>
        <dbReference type="EMBL" id="RTQ90958.1"/>
    </source>
</evidence>
<evidence type="ECO:0000256" key="3">
    <source>
        <dbReference type="ARBA" id="ARBA00023163"/>
    </source>
</evidence>
<dbReference type="GO" id="GO:0043565">
    <property type="term" value="F:sequence-specific DNA binding"/>
    <property type="evidence" value="ECO:0007669"/>
    <property type="project" value="InterPro"/>
</dbReference>
<evidence type="ECO:0000259" key="4">
    <source>
        <dbReference type="PROSITE" id="PS01124"/>
    </source>
</evidence>
<dbReference type="GO" id="GO:0003700">
    <property type="term" value="F:DNA-binding transcription factor activity"/>
    <property type="evidence" value="ECO:0007669"/>
    <property type="project" value="InterPro"/>
</dbReference>
<dbReference type="OrthoDB" id="9776971at2"/>
<protein>
    <submittedName>
        <fullName evidence="5">AraC family transcriptional regulator</fullName>
    </submittedName>
</protein>